<dbReference type="GeneID" id="105055372"/>
<sequence>MTVKGGTSQACAACKYQRRRCSADCPLAPYFPPEQPKQFQNAHRLFGVSNIIKILNKLEPPHKAEAMRSIIYEANVRDRYPVHGCLGLIFTLHLQIQHTQLELDAINAQLSLYRHHHQSSELHFASLSSSSSSPLTVNTSNYLPFDALPNNTDNKHVEEFWAHNSYNSGSASNSVIAVTGSGFQTPLGVEHEYDEISPYFDTIEEGRVYESSSELSLKETVQQEHVSENELKRAAACFTLTTVDMN</sequence>
<dbReference type="PANTHER" id="PTHR31301:SF21">
    <property type="entry name" value="LOB DOMAIN-CONTAINING PROTEIN 27-RELATED"/>
    <property type="match status" value="1"/>
</dbReference>
<proteinExistence type="inferred from homology"/>
<evidence type="ECO:0000313" key="4">
    <source>
        <dbReference type="RefSeq" id="XP_010935456.1"/>
    </source>
</evidence>
<feature type="domain" description="LOB" evidence="2">
    <location>
        <begin position="9"/>
        <end position="110"/>
    </location>
</feature>
<organism evidence="3 4">
    <name type="scientific">Elaeis guineensis var. tenera</name>
    <name type="common">Oil palm</name>
    <dbReference type="NCBI Taxonomy" id="51953"/>
    <lineage>
        <taxon>Eukaryota</taxon>
        <taxon>Viridiplantae</taxon>
        <taxon>Streptophyta</taxon>
        <taxon>Embryophyta</taxon>
        <taxon>Tracheophyta</taxon>
        <taxon>Spermatophyta</taxon>
        <taxon>Magnoliopsida</taxon>
        <taxon>Liliopsida</taxon>
        <taxon>Arecaceae</taxon>
        <taxon>Arecoideae</taxon>
        <taxon>Cocoseae</taxon>
        <taxon>Elaeidinae</taxon>
        <taxon>Elaeis</taxon>
    </lineage>
</organism>
<protein>
    <submittedName>
        <fullName evidence="4">LOB domain-containing protein 22-like</fullName>
    </submittedName>
</protein>
<dbReference type="PROSITE" id="PS50891">
    <property type="entry name" value="LOB"/>
    <property type="match status" value="1"/>
</dbReference>
<dbReference type="KEGG" id="egu:105055372"/>
<accession>A0A6I9S0A1</accession>
<dbReference type="Proteomes" id="UP000504607">
    <property type="component" value="Chromosome 1"/>
</dbReference>
<keyword evidence="3" id="KW-1185">Reference proteome</keyword>
<evidence type="ECO:0000256" key="1">
    <source>
        <dbReference type="ARBA" id="ARBA00005474"/>
    </source>
</evidence>
<name>A0A6I9S0A1_ELAGV</name>
<gene>
    <name evidence="4" type="primary">LOC105055372</name>
</gene>
<evidence type="ECO:0000313" key="3">
    <source>
        <dbReference type="Proteomes" id="UP000504607"/>
    </source>
</evidence>
<reference evidence="4" key="1">
    <citation type="submission" date="2025-08" db="UniProtKB">
        <authorList>
            <consortium name="RefSeq"/>
        </authorList>
    </citation>
    <scope>IDENTIFICATION</scope>
</reference>
<evidence type="ECO:0000259" key="2">
    <source>
        <dbReference type="PROSITE" id="PS50891"/>
    </source>
</evidence>
<dbReference type="OrthoDB" id="1427555at2759"/>
<dbReference type="Pfam" id="PF03195">
    <property type="entry name" value="LOB"/>
    <property type="match status" value="1"/>
</dbReference>
<comment type="similarity">
    <text evidence="1">Belongs to the LOB domain-containing protein family.</text>
</comment>
<dbReference type="InParanoid" id="A0A6I9S0A1"/>
<dbReference type="RefSeq" id="XP_010935456.1">
    <property type="nucleotide sequence ID" value="XM_010937154.2"/>
</dbReference>
<dbReference type="AlphaFoldDB" id="A0A6I9S0A1"/>
<dbReference type="InterPro" id="IPR004883">
    <property type="entry name" value="LOB"/>
</dbReference>
<dbReference type="PANTHER" id="PTHR31301">
    <property type="entry name" value="LOB DOMAIN-CONTAINING PROTEIN 4-RELATED"/>
    <property type="match status" value="1"/>
</dbReference>